<comment type="caution">
    <text evidence="14">The sequence shown here is derived from an EMBL/GenBank/DDBJ whole genome shotgun (WGS) entry which is preliminary data.</text>
</comment>
<evidence type="ECO:0000256" key="3">
    <source>
        <dbReference type="ARBA" id="ARBA00010142"/>
    </source>
</evidence>
<keyword evidence="5" id="KW-0488">Methylation</keyword>
<comment type="similarity">
    <text evidence="3">Belongs to the small GTPase superfamily. Rho family.</text>
</comment>
<evidence type="ECO:0000256" key="8">
    <source>
        <dbReference type="ARBA" id="ARBA00022989"/>
    </source>
</evidence>
<evidence type="ECO:0000256" key="5">
    <source>
        <dbReference type="ARBA" id="ARBA00022481"/>
    </source>
</evidence>
<dbReference type="GO" id="GO:0005525">
    <property type="term" value="F:GTP binding"/>
    <property type="evidence" value="ECO:0007669"/>
    <property type="project" value="UniProtKB-KW"/>
</dbReference>
<dbReference type="SUPFAM" id="SSF52540">
    <property type="entry name" value="P-loop containing nucleoside triphosphate hydrolases"/>
    <property type="match status" value="1"/>
</dbReference>
<dbReference type="AlphaFoldDB" id="A0AA39HX02"/>
<comment type="similarity">
    <text evidence="2">Belongs to the CDC50/LEM3 family.</text>
</comment>
<dbReference type="NCBIfam" id="TIGR00231">
    <property type="entry name" value="small_GTP"/>
    <property type="match status" value="1"/>
</dbReference>
<dbReference type="Proteomes" id="UP001175271">
    <property type="component" value="Unassembled WGS sequence"/>
</dbReference>
<dbReference type="SMART" id="SM00174">
    <property type="entry name" value="RHO"/>
    <property type="match status" value="1"/>
</dbReference>
<dbReference type="Pfam" id="PF00071">
    <property type="entry name" value="Ras"/>
    <property type="match status" value="1"/>
</dbReference>
<keyword evidence="10 13" id="KW-0472">Membrane</keyword>
<dbReference type="GO" id="GO:0003924">
    <property type="term" value="F:GTPase activity"/>
    <property type="evidence" value="ECO:0007669"/>
    <property type="project" value="InterPro"/>
</dbReference>
<sequence length="513" mass="57938">MAEIRKKLVIFGDGACGKTSLLHSFTKGTFFPEHESTIFENYVVDMTMDGKTVQLALWDTAGQEDCSRIRPLSYMDIDVILLCFDVRRPITLENASMKWTGEVRYYCPNVPMLLVANKTDNRNEQKVNTVGAVAGGEAVSKIGASHYVECSAKTGEGVAEVFDKAVRAVLHKQKKGKKWSSPFWQKLTQQRLEGSTPEPSFFLVVTVLFLTGLTFIPLGVVFLKASNSVSERKVPYHNEVFKGSYSNHSFELKEDIRGRIVVFYEIDNFFQSHRLYMQTIPGQQLLGNIEHYEDCTIYASRVFVFLEKVLGIGSNATIIQHKSKVPCGHTFRPMFHDRFSLKRITAGGEEEIKIEEADASFLHPSELLFHDPPLSEGEDLCSLMKKKGLQNGEGPYKFCERGFTYPPYLIWIRSAAFGSFRKPYGVVKPPEGWGLPMGNYTLHVDRNFLPAKSFTHLRIRFVLSTLSWMGGKNPFLGIIYIVVGTLCILAGLVISFVYVKYGIGRDPFRNFSD</sequence>
<accession>A0AA39HX02</accession>
<evidence type="ECO:0000256" key="4">
    <source>
        <dbReference type="ARBA" id="ARBA00022475"/>
    </source>
</evidence>
<evidence type="ECO:0000256" key="2">
    <source>
        <dbReference type="ARBA" id="ARBA00009457"/>
    </source>
</evidence>
<keyword evidence="4" id="KW-1003">Cell membrane</keyword>
<dbReference type="InterPro" id="IPR001806">
    <property type="entry name" value="Small_GTPase"/>
</dbReference>
<evidence type="ECO:0000313" key="15">
    <source>
        <dbReference type="Proteomes" id="UP001175271"/>
    </source>
</evidence>
<dbReference type="InterPro" id="IPR005045">
    <property type="entry name" value="CDC50/LEM3_fam"/>
</dbReference>
<dbReference type="SMART" id="SM00173">
    <property type="entry name" value="RAS"/>
    <property type="match status" value="1"/>
</dbReference>
<dbReference type="PRINTS" id="PR00449">
    <property type="entry name" value="RASTRNSFRMNG"/>
</dbReference>
<evidence type="ECO:0000256" key="11">
    <source>
        <dbReference type="ARBA" id="ARBA00023288"/>
    </source>
</evidence>
<dbReference type="GO" id="GO:0005886">
    <property type="term" value="C:plasma membrane"/>
    <property type="evidence" value="ECO:0007669"/>
    <property type="project" value="UniProtKB-SubCell"/>
</dbReference>
<dbReference type="InterPro" id="IPR005225">
    <property type="entry name" value="Small_GTP-bd"/>
</dbReference>
<keyword evidence="6 13" id="KW-0812">Transmembrane</keyword>
<proteinExistence type="inferred from homology"/>
<dbReference type="InterPro" id="IPR003578">
    <property type="entry name" value="Small_GTPase_Rho"/>
</dbReference>
<comment type="subcellular location">
    <subcellularLocation>
        <location evidence="1">Cell membrane</location>
        <topology evidence="1">Lipid-anchor</topology>
        <orientation evidence="1">Cytoplasmic side</orientation>
    </subcellularLocation>
</comment>
<dbReference type="PANTHER" id="PTHR24072">
    <property type="entry name" value="RHO FAMILY GTPASE"/>
    <property type="match status" value="1"/>
</dbReference>
<dbReference type="InterPro" id="IPR027417">
    <property type="entry name" value="P-loop_NTPase"/>
</dbReference>
<keyword evidence="8 13" id="KW-1133">Transmembrane helix</keyword>
<evidence type="ECO:0000256" key="7">
    <source>
        <dbReference type="ARBA" id="ARBA00022741"/>
    </source>
</evidence>
<keyword evidence="7" id="KW-0547">Nucleotide-binding</keyword>
<dbReference type="GO" id="GO:0007264">
    <property type="term" value="P:small GTPase-mediated signal transduction"/>
    <property type="evidence" value="ECO:0007669"/>
    <property type="project" value="InterPro"/>
</dbReference>
<protein>
    <submittedName>
        <fullName evidence="14">Uncharacterized protein</fullName>
    </submittedName>
</protein>
<evidence type="ECO:0000256" key="1">
    <source>
        <dbReference type="ARBA" id="ARBA00004342"/>
    </source>
</evidence>
<reference evidence="14" key="1">
    <citation type="submission" date="2023-06" db="EMBL/GenBank/DDBJ databases">
        <title>Genomic analysis of the entomopathogenic nematode Steinernema hermaphroditum.</title>
        <authorList>
            <person name="Schwarz E.M."/>
            <person name="Heppert J.K."/>
            <person name="Baniya A."/>
            <person name="Schwartz H.T."/>
            <person name="Tan C.-H."/>
            <person name="Antoshechkin I."/>
            <person name="Sternberg P.W."/>
            <person name="Goodrich-Blair H."/>
            <person name="Dillman A.R."/>
        </authorList>
    </citation>
    <scope>NUCLEOTIDE SEQUENCE</scope>
    <source>
        <strain evidence="14">PS9179</strain>
        <tissue evidence="14">Whole animal</tissue>
    </source>
</reference>
<dbReference type="CDD" id="cd00157">
    <property type="entry name" value="Rho"/>
    <property type="match status" value="1"/>
</dbReference>
<keyword evidence="11" id="KW-0449">Lipoprotein</keyword>
<dbReference type="Gene3D" id="3.40.50.300">
    <property type="entry name" value="P-loop containing nucleotide triphosphate hydrolases"/>
    <property type="match status" value="1"/>
</dbReference>
<dbReference type="SMART" id="SM00175">
    <property type="entry name" value="RAB"/>
    <property type="match status" value="1"/>
</dbReference>
<name>A0AA39HX02_9BILA</name>
<feature type="transmembrane region" description="Helical" evidence="13">
    <location>
        <begin position="201"/>
        <end position="223"/>
    </location>
</feature>
<dbReference type="PROSITE" id="PS51419">
    <property type="entry name" value="RAB"/>
    <property type="match status" value="1"/>
</dbReference>
<feature type="transmembrane region" description="Helical" evidence="13">
    <location>
        <begin position="475"/>
        <end position="499"/>
    </location>
</feature>
<dbReference type="FunFam" id="3.40.50.300:FF:000983">
    <property type="entry name" value="Rho family GTPase"/>
    <property type="match status" value="1"/>
</dbReference>
<evidence type="ECO:0000313" key="14">
    <source>
        <dbReference type="EMBL" id="KAK0413617.1"/>
    </source>
</evidence>
<keyword evidence="15" id="KW-1185">Reference proteome</keyword>
<gene>
    <name evidence="14" type="ORF">QR680_006905</name>
</gene>
<dbReference type="PROSITE" id="PS51420">
    <property type="entry name" value="RHO"/>
    <property type="match status" value="1"/>
</dbReference>
<dbReference type="PROSITE" id="PS51421">
    <property type="entry name" value="RAS"/>
    <property type="match status" value="1"/>
</dbReference>
<evidence type="ECO:0000256" key="6">
    <source>
        <dbReference type="ARBA" id="ARBA00022692"/>
    </source>
</evidence>
<dbReference type="Pfam" id="PF03381">
    <property type="entry name" value="CDC50"/>
    <property type="match status" value="1"/>
</dbReference>
<keyword evidence="9" id="KW-0342">GTP-binding</keyword>
<evidence type="ECO:0000256" key="12">
    <source>
        <dbReference type="ARBA" id="ARBA00023289"/>
    </source>
</evidence>
<dbReference type="EMBL" id="JAUCMV010000003">
    <property type="protein sequence ID" value="KAK0413617.1"/>
    <property type="molecule type" value="Genomic_DNA"/>
</dbReference>
<evidence type="ECO:0000256" key="9">
    <source>
        <dbReference type="ARBA" id="ARBA00023134"/>
    </source>
</evidence>
<evidence type="ECO:0000256" key="10">
    <source>
        <dbReference type="ARBA" id="ARBA00023136"/>
    </source>
</evidence>
<organism evidence="14 15">
    <name type="scientific">Steinernema hermaphroditum</name>
    <dbReference type="NCBI Taxonomy" id="289476"/>
    <lineage>
        <taxon>Eukaryota</taxon>
        <taxon>Metazoa</taxon>
        <taxon>Ecdysozoa</taxon>
        <taxon>Nematoda</taxon>
        <taxon>Chromadorea</taxon>
        <taxon>Rhabditida</taxon>
        <taxon>Tylenchina</taxon>
        <taxon>Panagrolaimomorpha</taxon>
        <taxon>Strongyloidoidea</taxon>
        <taxon>Steinernematidae</taxon>
        <taxon>Steinernema</taxon>
    </lineage>
</organism>
<keyword evidence="12" id="KW-0636">Prenylation</keyword>
<evidence type="ECO:0000256" key="13">
    <source>
        <dbReference type="SAM" id="Phobius"/>
    </source>
</evidence>